<dbReference type="CDD" id="cd18186">
    <property type="entry name" value="BTB_POZ_ZBTB_KLHL-like"/>
    <property type="match status" value="1"/>
</dbReference>
<evidence type="ECO:0000313" key="3">
    <source>
        <dbReference type="Proteomes" id="UP000076532"/>
    </source>
</evidence>
<dbReference type="EMBL" id="KV417927">
    <property type="protein sequence ID" value="KZP04391.1"/>
    <property type="molecule type" value="Genomic_DNA"/>
</dbReference>
<accession>A0A167UWV8</accession>
<dbReference type="Proteomes" id="UP000076532">
    <property type="component" value="Unassembled WGS sequence"/>
</dbReference>
<protein>
    <recommendedName>
        <fullName evidence="1">BTB domain-containing protein</fullName>
    </recommendedName>
</protein>
<evidence type="ECO:0000259" key="1">
    <source>
        <dbReference type="PROSITE" id="PS50097"/>
    </source>
</evidence>
<dbReference type="SUPFAM" id="SSF54695">
    <property type="entry name" value="POZ domain"/>
    <property type="match status" value="1"/>
</dbReference>
<proteinExistence type="predicted"/>
<evidence type="ECO:0000313" key="2">
    <source>
        <dbReference type="EMBL" id="KZP04391.1"/>
    </source>
</evidence>
<sequence>MAEQPNSKRKRAESPDRSTAVVKVAHSNIWYDDGNVILQAQGTQFRVHKSILAQNSSVFNDMFSFPQPPTTNAGLVEGCPVVHLSDSAEELKYVLETILEHKHMAFGEKMPLPVLAALLCLGKKYDIHKLHVDARRRLFESFPITLKKSDTVTLWHGLEETDDIYFQLLLIARRAEPELVSILPRALYECCQQYSTYQIKNGISINGSVVRLSPEDQITLLAGHRAIREALADTTHDWLLKYQAVAHAQGCITPGHCYTSRLETFVSIFSFKSTPCGLEDWAHISGELMDELCKYCTKTARAEHAIGRNKLWDQLPGLFDLPAWDELLKEREELYVLSYITIELLSGSSHIRRE</sequence>
<organism evidence="2 3">
    <name type="scientific">Athelia psychrophila</name>
    <dbReference type="NCBI Taxonomy" id="1759441"/>
    <lineage>
        <taxon>Eukaryota</taxon>
        <taxon>Fungi</taxon>
        <taxon>Dikarya</taxon>
        <taxon>Basidiomycota</taxon>
        <taxon>Agaricomycotina</taxon>
        <taxon>Agaricomycetes</taxon>
        <taxon>Agaricomycetidae</taxon>
        <taxon>Atheliales</taxon>
        <taxon>Atheliaceae</taxon>
        <taxon>Athelia</taxon>
    </lineage>
</organism>
<dbReference type="Pfam" id="PF00651">
    <property type="entry name" value="BTB"/>
    <property type="match status" value="1"/>
</dbReference>
<gene>
    <name evidence="2" type="ORF">FIBSPDRAFT_1010186</name>
</gene>
<dbReference type="InterPro" id="IPR011333">
    <property type="entry name" value="SKP1/BTB/POZ_sf"/>
</dbReference>
<dbReference type="Gene3D" id="3.30.710.10">
    <property type="entry name" value="Potassium Channel Kv1.1, Chain A"/>
    <property type="match status" value="1"/>
</dbReference>
<name>A0A167UWV8_9AGAM</name>
<dbReference type="OrthoDB" id="3027208at2759"/>
<dbReference type="AlphaFoldDB" id="A0A167UWV8"/>
<keyword evidence="3" id="KW-1185">Reference proteome</keyword>
<feature type="domain" description="BTB" evidence="1">
    <location>
        <begin position="34"/>
        <end position="98"/>
    </location>
</feature>
<reference evidence="2 3" key="1">
    <citation type="journal article" date="2016" name="Mol. Biol. Evol.">
        <title>Comparative Genomics of Early-Diverging Mushroom-Forming Fungi Provides Insights into the Origins of Lignocellulose Decay Capabilities.</title>
        <authorList>
            <person name="Nagy L.G."/>
            <person name="Riley R."/>
            <person name="Tritt A."/>
            <person name="Adam C."/>
            <person name="Daum C."/>
            <person name="Floudas D."/>
            <person name="Sun H."/>
            <person name="Yadav J.S."/>
            <person name="Pangilinan J."/>
            <person name="Larsson K.H."/>
            <person name="Matsuura K."/>
            <person name="Barry K."/>
            <person name="Labutti K."/>
            <person name="Kuo R."/>
            <person name="Ohm R.A."/>
            <person name="Bhattacharya S.S."/>
            <person name="Shirouzu T."/>
            <person name="Yoshinaga Y."/>
            <person name="Martin F.M."/>
            <person name="Grigoriev I.V."/>
            <person name="Hibbett D.S."/>
        </authorList>
    </citation>
    <scope>NUCLEOTIDE SEQUENCE [LARGE SCALE GENOMIC DNA]</scope>
    <source>
        <strain evidence="2 3">CBS 109695</strain>
    </source>
</reference>
<dbReference type="InterPro" id="IPR000210">
    <property type="entry name" value="BTB/POZ_dom"/>
</dbReference>
<dbReference type="PROSITE" id="PS50097">
    <property type="entry name" value="BTB"/>
    <property type="match status" value="1"/>
</dbReference>